<dbReference type="AlphaFoldDB" id="A0A2S8GR12"/>
<dbReference type="SUPFAM" id="SSF50998">
    <property type="entry name" value="Quinoprotein alcohol dehydrogenase-like"/>
    <property type="match status" value="1"/>
</dbReference>
<evidence type="ECO:0000313" key="4">
    <source>
        <dbReference type="EMBL" id="PQO26500.1"/>
    </source>
</evidence>
<reference evidence="6 7" key="1">
    <citation type="submission" date="2018-02" db="EMBL/GenBank/DDBJ databases">
        <title>Comparative genomes isolates from brazilian mangrove.</title>
        <authorList>
            <person name="Araujo J.E."/>
            <person name="Taketani R.G."/>
            <person name="Silva M.C.P."/>
            <person name="Loureco M.V."/>
            <person name="Andreote F.D."/>
        </authorList>
    </citation>
    <scope>NUCLEOTIDE SEQUENCE [LARGE SCALE GENOMIC DNA]</scope>
    <source>
        <strain evidence="4 7">NAP PRIS-MGV</strain>
        <strain evidence="5 6">Nap-Phe MGV</strain>
    </source>
</reference>
<dbReference type="EMBL" id="PUHZ01000007">
    <property type="protein sequence ID" value="PQO46866.1"/>
    <property type="molecule type" value="Genomic_DNA"/>
</dbReference>
<feature type="chain" id="PRO_5036322550" evidence="2">
    <location>
        <begin position="19"/>
        <end position="468"/>
    </location>
</feature>
<gene>
    <name evidence="5" type="ORF">C5Y93_06865</name>
    <name evidence="4" type="ORF">C5Y98_30645</name>
</gene>
<accession>A0A2S8GR12</accession>
<dbReference type="Proteomes" id="UP000239388">
    <property type="component" value="Unassembled WGS sequence"/>
</dbReference>
<dbReference type="Proteomes" id="UP000237819">
    <property type="component" value="Unassembled WGS sequence"/>
</dbReference>
<organism evidence="5 6">
    <name type="scientific">Blastopirellula marina</name>
    <dbReference type="NCBI Taxonomy" id="124"/>
    <lineage>
        <taxon>Bacteria</taxon>
        <taxon>Pseudomonadati</taxon>
        <taxon>Planctomycetota</taxon>
        <taxon>Planctomycetia</taxon>
        <taxon>Pirellulales</taxon>
        <taxon>Pirellulaceae</taxon>
        <taxon>Blastopirellula</taxon>
    </lineage>
</organism>
<keyword evidence="5" id="KW-0418">Kinase</keyword>
<feature type="domain" description="Pyrrolo-quinoline quinone repeat" evidence="3">
    <location>
        <begin position="85"/>
        <end position="212"/>
    </location>
</feature>
<dbReference type="InterPro" id="IPR015943">
    <property type="entry name" value="WD40/YVTN_repeat-like_dom_sf"/>
</dbReference>
<dbReference type="GO" id="GO:0004674">
    <property type="term" value="F:protein serine/threonine kinase activity"/>
    <property type="evidence" value="ECO:0007669"/>
    <property type="project" value="UniProtKB-KW"/>
</dbReference>
<dbReference type="RefSeq" id="WP_105334665.1">
    <property type="nucleotide sequence ID" value="NZ_PUHZ01000007.1"/>
</dbReference>
<dbReference type="InterPro" id="IPR011047">
    <property type="entry name" value="Quinoprotein_ADH-like_sf"/>
</dbReference>
<feature type="compositionally biased region" description="Gly residues" evidence="1">
    <location>
        <begin position="227"/>
        <end position="253"/>
    </location>
</feature>
<dbReference type="PANTHER" id="PTHR34512">
    <property type="entry name" value="CELL SURFACE PROTEIN"/>
    <property type="match status" value="1"/>
</dbReference>
<protein>
    <submittedName>
        <fullName evidence="5">Serine/threonine protein kinase</fullName>
    </submittedName>
</protein>
<keyword evidence="5" id="KW-0723">Serine/threonine-protein kinase</keyword>
<evidence type="ECO:0000259" key="3">
    <source>
        <dbReference type="Pfam" id="PF13360"/>
    </source>
</evidence>
<dbReference type="OrthoDB" id="229752at2"/>
<dbReference type="EMBL" id="PUIB01000031">
    <property type="protein sequence ID" value="PQO26500.1"/>
    <property type="molecule type" value="Genomic_DNA"/>
</dbReference>
<evidence type="ECO:0000313" key="6">
    <source>
        <dbReference type="Proteomes" id="UP000237819"/>
    </source>
</evidence>
<evidence type="ECO:0000256" key="2">
    <source>
        <dbReference type="SAM" id="SignalP"/>
    </source>
</evidence>
<feature type="domain" description="Pyrrolo-quinoline quinone repeat" evidence="3">
    <location>
        <begin position="259"/>
        <end position="390"/>
    </location>
</feature>
<keyword evidence="2" id="KW-0732">Signal</keyword>
<feature type="compositionally biased region" description="Low complexity" evidence="1">
    <location>
        <begin position="207"/>
        <end position="223"/>
    </location>
</feature>
<dbReference type="PANTHER" id="PTHR34512:SF30">
    <property type="entry name" value="OUTER MEMBRANE PROTEIN ASSEMBLY FACTOR BAMB"/>
    <property type="match status" value="1"/>
</dbReference>
<sequence length="468" mass="49612">MRLLALFLALTAPGSLLFAETAKQYDWPQWQGPNRDAISQEAGLLPEWPKDGPALAWKTTSLGGGDSTPSIAAGRVFGMSNRGDDEVVWALSEADGKEIWATKIGPAYSQRMPQSKEGPGGTPTIDGDLLYVMGMKGNVACLKVTDGEVVWKRDLADEYKGSIPAWSFRESALIDGDKVIFTPGGDEAMIVALHKTTGETIWTSKMPGAAAAPAEPPAEAGAPPERPGGGPGREGGPGGPGRGGRGGRGGFGRGPGAGAAYSSAIAIDVDGQRQYVQFAAKGLFAVSTDGKPLWRYDRPANGMGINCSTPIFKDGLVFAASAYGTGGGAVKLEKKEDGTYEAEEVYFTSSMQNHHGGMIVHDGALYGGNGGNGGGFLACLDFQTGDVLWRERDAQKGSLTMAGDRLYLRTEEGEVILIEPNKEKYVEKGRFMQPDRTSSPAWAHPVVANGKLYIRDHDTLYAYDVKAK</sequence>
<feature type="region of interest" description="Disordered" evidence="1">
    <location>
        <begin position="207"/>
        <end position="253"/>
    </location>
</feature>
<dbReference type="Pfam" id="PF13360">
    <property type="entry name" value="PQQ_2"/>
    <property type="match status" value="2"/>
</dbReference>
<dbReference type="Gene3D" id="2.130.10.10">
    <property type="entry name" value="YVTN repeat-like/Quinoprotein amine dehydrogenase"/>
    <property type="match status" value="2"/>
</dbReference>
<evidence type="ECO:0000313" key="5">
    <source>
        <dbReference type="EMBL" id="PQO46866.1"/>
    </source>
</evidence>
<comment type="caution">
    <text evidence="5">The sequence shown here is derived from an EMBL/GenBank/DDBJ whole genome shotgun (WGS) entry which is preliminary data.</text>
</comment>
<keyword evidence="5" id="KW-0808">Transferase</keyword>
<evidence type="ECO:0000256" key="1">
    <source>
        <dbReference type="SAM" id="MobiDB-lite"/>
    </source>
</evidence>
<name>A0A2S8GR12_9BACT</name>
<dbReference type="SMART" id="SM00564">
    <property type="entry name" value="PQQ"/>
    <property type="match status" value="5"/>
</dbReference>
<dbReference type="InterPro" id="IPR018391">
    <property type="entry name" value="PQQ_b-propeller_rpt"/>
</dbReference>
<proteinExistence type="predicted"/>
<evidence type="ECO:0000313" key="7">
    <source>
        <dbReference type="Proteomes" id="UP000239388"/>
    </source>
</evidence>
<feature type="signal peptide" evidence="2">
    <location>
        <begin position="1"/>
        <end position="18"/>
    </location>
</feature>
<dbReference type="InterPro" id="IPR002372">
    <property type="entry name" value="PQQ_rpt_dom"/>
</dbReference>